<feature type="region of interest" description="Disordered" evidence="1">
    <location>
        <begin position="245"/>
        <end position="264"/>
    </location>
</feature>
<evidence type="ECO:0000259" key="2">
    <source>
        <dbReference type="Pfam" id="PF04233"/>
    </source>
</evidence>
<proteinExistence type="predicted"/>
<organism evidence="3">
    <name type="scientific">marine sediment metagenome</name>
    <dbReference type="NCBI Taxonomy" id="412755"/>
    <lineage>
        <taxon>unclassified sequences</taxon>
        <taxon>metagenomes</taxon>
        <taxon>ecological metagenomes</taxon>
    </lineage>
</organism>
<name>A0A0F8WJ48_9ZZZZ</name>
<feature type="non-terminal residue" evidence="3">
    <location>
        <position position="337"/>
    </location>
</feature>
<sequence>SGLYTTARVGELVRETHAATSMAGFLDEMRIQLANSYGFGATALNEMVATFEVGYPFGLATVDAQTRALALWNTFQKIQLATDEMRGLISATVQQGVWMNLRPFEVMQQLTHIMGIRDIPGFRELGTTGITAKAERIVRTEMMTAQNMGYWDALQQAGETFPDLFKVWMATGDMRTRTDHLDAHSQQQKWDEDFVVGGETCVGPHDPSLSPRNRINCRCRSVPYREEWGPLSELTGLIDEQVALEKSRRSEGPTPTAELGSMKPSISGAQESAIWRKQNAWYHEGLTDIGANATVVGEKKRIASELATQLGIPEDQAAEFIRTWASTSNQGLRSMQM</sequence>
<dbReference type="EMBL" id="LAZR01069166">
    <property type="protein sequence ID" value="KKK48240.1"/>
    <property type="molecule type" value="Genomic_DNA"/>
</dbReference>
<feature type="domain" description="Phage head morphogenesis" evidence="2">
    <location>
        <begin position="131"/>
        <end position="220"/>
    </location>
</feature>
<feature type="non-terminal residue" evidence="3">
    <location>
        <position position="1"/>
    </location>
</feature>
<accession>A0A0F8WJ48</accession>
<gene>
    <name evidence="3" type="ORF">LCGC14_3147130</name>
</gene>
<protein>
    <recommendedName>
        <fullName evidence="2">Phage head morphogenesis domain-containing protein</fullName>
    </recommendedName>
</protein>
<dbReference type="InterPro" id="IPR006528">
    <property type="entry name" value="Phage_head_morphogenesis_dom"/>
</dbReference>
<evidence type="ECO:0000313" key="3">
    <source>
        <dbReference type="EMBL" id="KKK48240.1"/>
    </source>
</evidence>
<dbReference type="AlphaFoldDB" id="A0A0F8WJ48"/>
<reference evidence="3" key="1">
    <citation type="journal article" date="2015" name="Nature">
        <title>Complex archaea that bridge the gap between prokaryotes and eukaryotes.</title>
        <authorList>
            <person name="Spang A."/>
            <person name="Saw J.H."/>
            <person name="Jorgensen S.L."/>
            <person name="Zaremba-Niedzwiedzka K."/>
            <person name="Martijn J."/>
            <person name="Lind A.E."/>
            <person name="van Eijk R."/>
            <person name="Schleper C."/>
            <person name="Guy L."/>
            <person name="Ettema T.J."/>
        </authorList>
    </citation>
    <scope>NUCLEOTIDE SEQUENCE</scope>
</reference>
<comment type="caution">
    <text evidence="3">The sequence shown here is derived from an EMBL/GenBank/DDBJ whole genome shotgun (WGS) entry which is preliminary data.</text>
</comment>
<evidence type="ECO:0000256" key="1">
    <source>
        <dbReference type="SAM" id="MobiDB-lite"/>
    </source>
</evidence>
<dbReference type="Pfam" id="PF04233">
    <property type="entry name" value="Phage_Mu_F"/>
    <property type="match status" value="1"/>
</dbReference>